<keyword evidence="2" id="KW-0813">Transport</keyword>
<sequence>MSAKALLLATTVAAAGFVLGGAVTPLFETTRSVAAFLRGSVAAEPPGRAPAREAAGHGHNHGPGEAHAEGETEGAISLTEEQISAAGIGVGPVGGGSIARRVAVPGTIAPNADRLARVAARVTGTVVELRRRLGDSLAAGDVLAVVESREIAEAKADYLAMLRTEALARNTAERERRLFERRVSAEQDLLKAQTEAEEARIRLDLARAKLAALGLSAEEIEALPQQPIASLRRQEIRSPIAGRVTERRLDLGAAVAADTLAFVVADLSTVWVEMAVPGGEVGDIREGQAVVIRRQDAEPAGEGRIIFASPVLDTETRTARVVAELPNPSGVWRPGSFVTAAIATEEQEVEILVPQAALQTMGAETVVFVRTEQGFERREVVVGRRDEQVAEIVFGLDAGERIAISNTFVLKAEIGKAEAAHGHAH</sequence>
<reference evidence="10" key="1">
    <citation type="journal article" date="2021" name="Syst. Appl. Microbiol.">
        <title>Roseomonas hellenica sp. nov., isolated from roots of wild-growing Alkanna tinctoria.</title>
        <authorList>
            <person name="Rat A."/>
            <person name="Naranjo H.D."/>
            <person name="Lebbe L."/>
            <person name="Cnockaert M."/>
            <person name="Krigas N."/>
            <person name="Grigoriadou K."/>
            <person name="Maloupa E."/>
            <person name="Willems A."/>
        </authorList>
    </citation>
    <scope>NUCLEOTIDE SEQUENCE [LARGE SCALE GENOMIC DNA]</scope>
    <source>
        <strain evidence="10">LMG 31523</strain>
    </source>
</reference>
<evidence type="ECO:0000259" key="6">
    <source>
        <dbReference type="Pfam" id="PF25954"/>
    </source>
</evidence>
<evidence type="ECO:0000256" key="4">
    <source>
        <dbReference type="SAM" id="MobiDB-lite"/>
    </source>
</evidence>
<dbReference type="PANTHER" id="PTHR30097:SF4">
    <property type="entry name" value="SLR6042 PROTEIN"/>
    <property type="match status" value="1"/>
</dbReference>
<comment type="similarity">
    <text evidence="1">Belongs to the membrane fusion protein (MFP) (TC 8.A.1) family.</text>
</comment>
<comment type="caution">
    <text evidence="9">The sequence shown here is derived from an EMBL/GenBank/DDBJ whole genome shotgun (WGS) entry which is preliminary data.</text>
</comment>
<dbReference type="InterPro" id="IPR051909">
    <property type="entry name" value="MFP_Cation_Efflux"/>
</dbReference>
<evidence type="ECO:0000313" key="10">
    <source>
        <dbReference type="Proteomes" id="UP001196870"/>
    </source>
</evidence>
<gene>
    <name evidence="9" type="ORF">GXW71_07600</name>
</gene>
<evidence type="ECO:0000259" key="5">
    <source>
        <dbReference type="Pfam" id="PF25893"/>
    </source>
</evidence>
<evidence type="ECO:0000256" key="3">
    <source>
        <dbReference type="SAM" id="Coils"/>
    </source>
</evidence>
<evidence type="ECO:0000259" key="8">
    <source>
        <dbReference type="Pfam" id="PF25975"/>
    </source>
</evidence>
<dbReference type="InterPro" id="IPR058649">
    <property type="entry name" value="CzcB_C"/>
</dbReference>
<keyword evidence="10" id="KW-1185">Reference proteome</keyword>
<feature type="domain" description="CzcB-like C-terminal circularly permuted SH3-like" evidence="8">
    <location>
        <begin position="351"/>
        <end position="411"/>
    </location>
</feature>
<protein>
    <submittedName>
        <fullName evidence="9">Efflux RND transporter periplasmic adaptor subunit</fullName>
    </submittedName>
</protein>
<accession>A0ABS5EV97</accession>
<dbReference type="InterPro" id="IPR006143">
    <property type="entry name" value="RND_pump_MFP"/>
</dbReference>
<feature type="domain" description="CzcB-like barrel-sandwich hybrid" evidence="7">
    <location>
        <begin position="114"/>
        <end position="266"/>
    </location>
</feature>
<dbReference type="RefSeq" id="WP_211851817.1">
    <property type="nucleotide sequence ID" value="NZ_JAAGBB010000007.1"/>
</dbReference>
<name>A0ABS5EV97_9PROT</name>
<dbReference type="EMBL" id="JAAGBB010000007">
    <property type="protein sequence ID" value="MBR0664218.1"/>
    <property type="molecule type" value="Genomic_DNA"/>
</dbReference>
<feature type="coiled-coil region" evidence="3">
    <location>
        <begin position="182"/>
        <end position="209"/>
    </location>
</feature>
<dbReference type="Gene3D" id="2.40.30.170">
    <property type="match status" value="1"/>
</dbReference>
<dbReference type="PANTHER" id="PTHR30097">
    <property type="entry name" value="CATION EFFLUX SYSTEM PROTEIN CUSB"/>
    <property type="match status" value="1"/>
</dbReference>
<dbReference type="InterPro" id="IPR058648">
    <property type="entry name" value="HH_CzcB-like"/>
</dbReference>
<evidence type="ECO:0000259" key="7">
    <source>
        <dbReference type="Pfam" id="PF25973"/>
    </source>
</evidence>
<dbReference type="Gene3D" id="2.40.50.100">
    <property type="match status" value="1"/>
</dbReference>
<dbReference type="SUPFAM" id="SSF111369">
    <property type="entry name" value="HlyD-like secretion proteins"/>
    <property type="match status" value="1"/>
</dbReference>
<feature type="domain" description="CzcB-like alpha-helical hairpin" evidence="5">
    <location>
        <begin position="153"/>
        <end position="212"/>
    </location>
</feature>
<dbReference type="Proteomes" id="UP001196870">
    <property type="component" value="Unassembled WGS sequence"/>
</dbReference>
<feature type="region of interest" description="Disordered" evidence="4">
    <location>
        <begin position="44"/>
        <end position="73"/>
    </location>
</feature>
<dbReference type="Gene3D" id="2.40.420.20">
    <property type="match status" value="1"/>
</dbReference>
<keyword evidence="3" id="KW-0175">Coiled coil</keyword>
<dbReference type="NCBIfam" id="TIGR01730">
    <property type="entry name" value="RND_mfp"/>
    <property type="match status" value="1"/>
</dbReference>
<dbReference type="Gene3D" id="1.10.287.470">
    <property type="entry name" value="Helix hairpin bin"/>
    <property type="match status" value="1"/>
</dbReference>
<feature type="domain" description="CusB-like beta-barrel" evidence="6">
    <location>
        <begin position="269"/>
        <end position="345"/>
    </location>
</feature>
<dbReference type="InterPro" id="IPR058647">
    <property type="entry name" value="BSH_CzcB-like"/>
</dbReference>
<dbReference type="Pfam" id="PF25973">
    <property type="entry name" value="BSH_CzcB"/>
    <property type="match status" value="1"/>
</dbReference>
<proteinExistence type="inferred from homology"/>
<dbReference type="Pfam" id="PF25893">
    <property type="entry name" value="HH_CzcB"/>
    <property type="match status" value="1"/>
</dbReference>
<organism evidence="9 10">
    <name type="scientific">Plastoroseomonas hellenica</name>
    <dbReference type="NCBI Taxonomy" id="2687306"/>
    <lineage>
        <taxon>Bacteria</taxon>
        <taxon>Pseudomonadati</taxon>
        <taxon>Pseudomonadota</taxon>
        <taxon>Alphaproteobacteria</taxon>
        <taxon>Acetobacterales</taxon>
        <taxon>Acetobacteraceae</taxon>
        <taxon>Plastoroseomonas</taxon>
    </lineage>
</organism>
<dbReference type="Pfam" id="PF25954">
    <property type="entry name" value="Beta-barrel_RND_2"/>
    <property type="match status" value="1"/>
</dbReference>
<evidence type="ECO:0000256" key="1">
    <source>
        <dbReference type="ARBA" id="ARBA00009477"/>
    </source>
</evidence>
<dbReference type="InterPro" id="IPR058792">
    <property type="entry name" value="Beta-barrel_RND_2"/>
</dbReference>
<evidence type="ECO:0000313" key="9">
    <source>
        <dbReference type="EMBL" id="MBR0664218.1"/>
    </source>
</evidence>
<evidence type="ECO:0000256" key="2">
    <source>
        <dbReference type="ARBA" id="ARBA00022448"/>
    </source>
</evidence>
<dbReference type="Pfam" id="PF25975">
    <property type="entry name" value="CzcB_C"/>
    <property type="match status" value="1"/>
</dbReference>
<feature type="compositionally biased region" description="Basic and acidic residues" evidence="4">
    <location>
        <begin position="50"/>
        <end position="70"/>
    </location>
</feature>